<comment type="caution">
    <text evidence="1">The sequence shown here is derived from an EMBL/GenBank/DDBJ whole genome shotgun (WGS) entry which is preliminary data.</text>
</comment>
<evidence type="ECO:0000313" key="1">
    <source>
        <dbReference type="EMBL" id="KAL0935394.1"/>
    </source>
</evidence>
<sequence>MQCNMLDSSELRASCAGRPDVLQAGIRQWLEPRSEVKEPRTPFSPSRNAGTAPELLDIHGLMSVGRAPPE</sequence>
<protein>
    <submittedName>
        <fullName evidence="1">Uncharacterized protein</fullName>
    </submittedName>
</protein>
<name>A0ACC3YU43_COLTU</name>
<reference evidence="1 2" key="1">
    <citation type="journal article" date="2020" name="Phytopathology">
        <title>Genome Sequence Resources of Colletotrichum truncatum, C. plurivorum, C. musicola, and C. sojae: Four Species Pathogenic to Soybean (Glycine max).</title>
        <authorList>
            <person name="Rogerio F."/>
            <person name="Boufleur T.R."/>
            <person name="Ciampi-Guillardi M."/>
            <person name="Sukno S.A."/>
            <person name="Thon M.R."/>
            <person name="Massola Junior N.S."/>
            <person name="Baroncelli R."/>
        </authorList>
    </citation>
    <scope>NUCLEOTIDE SEQUENCE [LARGE SCALE GENOMIC DNA]</scope>
    <source>
        <strain evidence="1 2">CMES1059</strain>
    </source>
</reference>
<proteinExistence type="predicted"/>
<evidence type="ECO:0000313" key="2">
    <source>
        <dbReference type="Proteomes" id="UP000805649"/>
    </source>
</evidence>
<dbReference type="EMBL" id="VUJX02000006">
    <property type="protein sequence ID" value="KAL0935394.1"/>
    <property type="molecule type" value="Genomic_DNA"/>
</dbReference>
<organism evidence="1 2">
    <name type="scientific">Colletotrichum truncatum</name>
    <name type="common">Anthracnose fungus</name>
    <name type="synonym">Colletotrichum capsici</name>
    <dbReference type="NCBI Taxonomy" id="5467"/>
    <lineage>
        <taxon>Eukaryota</taxon>
        <taxon>Fungi</taxon>
        <taxon>Dikarya</taxon>
        <taxon>Ascomycota</taxon>
        <taxon>Pezizomycotina</taxon>
        <taxon>Sordariomycetes</taxon>
        <taxon>Hypocreomycetidae</taxon>
        <taxon>Glomerellales</taxon>
        <taxon>Glomerellaceae</taxon>
        <taxon>Colletotrichum</taxon>
        <taxon>Colletotrichum truncatum species complex</taxon>
    </lineage>
</organism>
<keyword evidence="2" id="KW-1185">Reference proteome</keyword>
<gene>
    <name evidence="1" type="ORF">CTRU02_209985</name>
</gene>
<accession>A0ACC3YU43</accession>
<dbReference type="Proteomes" id="UP000805649">
    <property type="component" value="Unassembled WGS sequence"/>
</dbReference>